<keyword evidence="1" id="KW-0479">Metal-binding</keyword>
<evidence type="ECO:0000313" key="6">
    <source>
        <dbReference type="Proteomes" id="UP000607645"/>
    </source>
</evidence>
<keyword evidence="2" id="KW-0408">Iron</keyword>
<evidence type="ECO:0000313" key="5">
    <source>
        <dbReference type="EMBL" id="MBC5737798.1"/>
    </source>
</evidence>
<feature type="domain" description="4Fe-4S ferredoxin-type" evidence="4">
    <location>
        <begin position="180"/>
        <end position="209"/>
    </location>
</feature>
<dbReference type="SUPFAM" id="SSF52218">
    <property type="entry name" value="Flavoproteins"/>
    <property type="match status" value="1"/>
</dbReference>
<sequence length="262" mass="28050">MEIKRTVSIYFSPTDGTRRVVRAVSQGLNAPDSLELDRTSFESRWTGAQLREGDVAVIGVPVYYGRVPRIMAEFFRYIEAGGVPAVLVAVYGNRAYEDALLELRDESRKHGFLPVAAGAFIGRHSFTDKLGSGRPDGDDLSAAGALGRDAAALLVERDAAALTLDVPGNFPYTPAADLPVAPSTDTGKCGGCMACQKSCPVQAINPLDVSETDGWRCLLCAKCIQSCPNGARYIGVPPLLEKIAVMEAMFSAPKQPEVFLAH</sequence>
<dbReference type="SUPFAM" id="SSF54862">
    <property type="entry name" value="4Fe-4S ferredoxins"/>
    <property type="match status" value="1"/>
</dbReference>
<dbReference type="Proteomes" id="UP000607645">
    <property type="component" value="Unassembled WGS sequence"/>
</dbReference>
<dbReference type="AlphaFoldDB" id="A0A8J6JKP0"/>
<dbReference type="PROSITE" id="PS00198">
    <property type="entry name" value="4FE4S_FER_1"/>
    <property type="match status" value="2"/>
</dbReference>
<accession>A0A8J6JKP0</accession>
<dbReference type="InterPro" id="IPR017900">
    <property type="entry name" value="4Fe4S_Fe_S_CS"/>
</dbReference>
<organism evidence="5 6">
    <name type="scientific">Lawsonibacter faecis</name>
    <dbReference type="NCBI Taxonomy" id="2763052"/>
    <lineage>
        <taxon>Bacteria</taxon>
        <taxon>Bacillati</taxon>
        <taxon>Bacillota</taxon>
        <taxon>Clostridia</taxon>
        <taxon>Eubacteriales</taxon>
        <taxon>Oscillospiraceae</taxon>
        <taxon>Lawsonibacter</taxon>
    </lineage>
</organism>
<evidence type="ECO:0000256" key="3">
    <source>
        <dbReference type="ARBA" id="ARBA00023014"/>
    </source>
</evidence>
<comment type="caution">
    <text evidence="5">The sequence shown here is derived from an EMBL/GenBank/DDBJ whole genome shotgun (WGS) entry which is preliminary data.</text>
</comment>
<dbReference type="RefSeq" id="WP_186919604.1">
    <property type="nucleotide sequence ID" value="NZ_JACOPQ010000009.1"/>
</dbReference>
<dbReference type="InterPro" id="IPR017896">
    <property type="entry name" value="4Fe4S_Fe-S-bd"/>
</dbReference>
<gene>
    <name evidence="5" type="ORF">H8S62_12350</name>
</gene>
<dbReference type="EMBL" id="JACOPQ010000009">
    <property type="protein sequence ID" value="MBC5737798.1"/>
    <property type="molecule type" value="Genomic_DNA"/>
</dbReference>
<proteinExistence type="predicted"/>
<keyword evidence="6" id="KW-1185">Reference proteome</keyword>
<name>A0A8J6JKP0_9FIRM</name>
<protein>
    <submittedName>
        <fullName evidence="5">4Fe-4S binding protein</fullName>
    </submittedName>
</protein>
<evidence type="ECO:0000256" key="2">
    <source>
        <dbReference type="ARBA" id="ARBA00023004"/>
    </source>
</evidence>
<evidence type="ECO:0000259" key="4">
    <source>
        <dbReference type="PROSITE" id="PS51379"/>
    </source>
</evidence>
<evidence type="ECO:0000256" key="1">
    <source>
        <dbReference type="ARBA" id="ARBA00022723"/>
    </source>
</evidence>
<dbReference type="InterPro" id="IPR029039">
    <property type="entry name" value="Flavoprotein-like_sf"/>
</dbReference>
<dbReference type="GO" id="GO:0051536">
    <property type="term" value="F:iron-sulfur cluster binding"/>
    <property type="evidence" value="ECO:0007669"/>
    <property type="project" value="UniProtKB-KW"/>
</dbReference>
<reference evidence="5" key="1">
    <citation type="submission" date="2020-08" db="EMBL/GenBank/DDBJ databases">
        <title>Genome public.</title>
        <authorList>
            <person name="Liu C."/>
            <person name="Sun Q."/>
        </authorList>
    </citation>
    <scope>NUCLEOTIDE SEQUENCE</scope>
    <source>
        <strain evidence="5">NSJ-52</strain>
    </source>
</reference>
<dbReference type="PROSITE" id="PS51379">
    <property type="entry name" value="4FE4S_FER_2"/>
    <property type="match status" value="2"/>
</dbReference>
<dbReference type="Pfam" id="PF12838">
    <property type="entry name" value="Fer4_7"/>
    <property type="match status" value="1"/>
</dbReference>
<dbReference type="GO" id="GO:0046872">
    <property type="term" value="F:metal ion binding"/>
    <property type="evidence" value="ECO:0007669"/>
    <property type="project" value="UniProtKB-KW"/>
</dbReference>
<dbReference type="Gene3D" id="3.30.70.20">
    <property type="match status" value="1"/>
</dbReference>
<feature type="domain" description="4Fe-4S ferredoxin-type" evidence="4">
    <location>
        <begin position="216"/>
        <end position="237"/>
    </location>
</feature>
<keyword evidence="3" id="KW-0411">Iron-sulfur</keyword>
<dbReference type="Gene3D" id="3.40.50.360">
    <property type="match status" value="1"/>
</dbReference>